<sequence length="44" mass="4834">MGACYNTIITFFTLNLGTPVKLFRSCSICGKPLILDIPKCKVGR</sequence>
<proteinExistence type="predicted"/>
<protein>
    <submittedName>
        <fullName evidence="1">Uncharacterized protein</fullName>
    </submittedName>
</protein>
<reference evidence="1" key="1">
    <citation type="submission" date="2018-02" db="EMBL/GenBank/DDBJ databases">
        <title>Rhizophora mucronata_Transcriptome.</title>
        <authorList>
            <person name="Meera S.P."/>
            <person name="Sreeshan A."/>
            <person name="Augustine A."/>
        </authorList>
    </citation>
    <scope>NUCLEOTIDE SEQUENCE</scope>
    <source>
        <tissue evidence="1">Leaf</tissue>
    </source>
</reference>
<accession>A0A2P2LLW1</accession>
<organism evidence="1">
    <name type="scientific">Rhizophora mucronata</name>
    <name type="common">Asiatic mangrove</name>
    <dbReference type="NCBI Taxonomy" id="61149"/>
    <lineage>
        <taxon>Eukaryota</taxon>
        <taxon>Viridiplantae</taxon>
        <taxon>Streptophyta</taxon>
        <taxon>Embryophyta</taxon>
        <taxon>Tracheophyta</taxon>
        <taxon>Spermatophyta</taxon>
        <taxon>Magnoliopsida</taxon>
        <taxon>eudicotyledons</taxon>
        <taxon>Gunneridae</taxon>
        <taxon>Pentapetalae</taxon>
        <taxon>rosids</taxon>
        <taxon>fabids</taxon>
        <taxon>Malpighiales</taxon>
        <taxon>Rhizophoraceae</taxon>
        <taxon>Rhizophora</taxon>
    </lineage>
</organism>
<dbReference type="EMBL" id="GGEC01038458">
    <property type="protein sequence ID" value="MBX18942.1"/>
    <property type="molecule type" value="Transcribed_RNA"/>
</dbReference>
<evidence type="ECO:0000313" key="1">
    <source>
        <dbReference type="EMBL" id="MBX18942.1"/>
    </source>
</evidence>
<name>A0A2P2LLW1_RHIMU</name>
<dbReference type="AlphaFoldDB" id="A0A2P2LLW1"/>